<feature type="compositionally biased region" description="Low complexity" evidence="4">
    <location>
        <begin position="169"/>
        <end position="190"/>
    </location>
</feature>
<evidence type="ECO:0000256" key="2">
    <source>
        <dbReference type="ARBA" id="ARBA00035108"/>
    </source>
</evidence>
<evidence type="ECO:0000313" key="6">
    <source>
        <dbReference type="Proteomes" id="UP000585272"/>
    </source>
</evidence>
<dbReference type="GO" id="GO:0031412">
    <property type="term" value="P:gas vesicle organization"/>
    <property type="evidence" value="ECO:0007669"/>
    <property type="project" value="InterPro"/>
</dbReference>
<evidence type="ECO:0008006" key="7">
    <source>
        <dbReference type="Google" id="ProtNLM"/>
    </source>
</evidence>
<dbReference type="GO" id="GO:0031411">
    <property type="term" value="C:gas vesicle"/>
    <property type="evidence" value="ECO:0007669"/>
    <property type="project" value="UniProtKB-SubCell"/>
</dbReference>
<evidence type="ECO:0000256" key="3">
    <source>
        <dbReference type="ARBA" id="ARBA00035659"/>
    </source>
</evidence>
<proteinExistence type="inferred from homology"/>
<accession>A0A840IC05</accession>
<feature type="region of interest" description="Disordered" evidence="4">
    <location>
        <begin position="107"/>
        <end position="211"/>
    </location>
</feature>
<dbReference type="InterPro" id="IPR007805">
    <property type="entry name" value="GvpK"/>
</dbReference>
<dbReference type="PANTHER" id="PTHR40137">
    <property type="entry name" value="PROTEIN GVPK 1"/>
    <property type="match status" value="1"/>
</dbReference>
<reference evidence="5 6" key="1">
    <citation type="submission" date="2020-08" db="EMBL/GenBank/DDBJ databases">
        <title>Genomic Encyclopedia of Archaeal and Bacterial Type Strains, Phase II (KMG-II): from individual species to whole genera.</title>
        <authorList>
            <person name="Goeker M."/>
        </authorList>
    </citation>
    <scope>NUCLEOTIDE SEQUENCE [LARGE SCALE GENOMIC DNA]</scope>
    <source>
        <strain evidence="5 6">DSM 23288</strain>
    </source>
</reference>
<name>A0A840IC05_9ACTN</name>
<evidence type="ECO:0000256" key="1">
    <source>
        <dbReference type="ARBA" id="ARBA00022987"/>
    </source>
</evidence>
<dbReference type="PANTHER" id="PTHR40137:SF2">
    <property type="entry name" value="PROTEIN GVPK 1"/>
    <property type="match status" value="1"/>
</dbReference>
<dbReference type="Pfam" id="PF00741">
    <property type="entry name" value="Gas_vesicle"/>
    <property type="match status" value="1"/>
</dbReference>
<dbReference type="Proteomes" id="UP000585272">
    <property type="component" value="Unassembled WGS sequence"/>
</dbReference>
<feature type="region of interest" description="Disordered" evidence="4">
    <location>
        <begin position="1"/>
        <end position="57"/>
    </location>
</feature>
<evidence type="ECO:0000256" key="4">
    <source>
        <dbReference type="SAM" id="MobiDB-lite"/>
    </source>
</evidence>
<comment type="subcellular location">
    <subcellularLocation>
        <location evidence="2">Gas vesicle</location>
    </subcellularLocation>
</comment>
<dbReference type="InterPro" id="IPR000638">
    <property type="entry name" value="Gas-vesicle_GvpA-like"/>
</dbReference>
<dbReference type="GO" id="GO:0012506">
    <property type="term" value="C:vesicle membrane"/>
    <property type="evidence" value="ECO:0007669"/>
    <property type="project" value="InterPro"/>
</dbReference>
<feature type="compositionally biased region" description="Low complexity" evidence="4">
    <location>
        <begin position="107"/>
        <end position="149"/>
    </location>
</feature>
<dbReference type="GO" id="GO:0005198">
    <property type="term" value="F:structural molecule activity"/>
    <property type="evidence" value="ECO:0007669"/>
    <property type="project" value="InterPro"/>
</dbReference>
<dbReference type="AlphaFoldDB" id="A0A840IC05"/>
<feature type="compositionally biased region" description="Basic and acidic residues" evidence="4">
    <location>
        <begin position="1"/>
        <end position="52"/>
    </location>
</feature>
<comment type="caution">
    <text evidence="5">The sequence shown here is derived from an EMBL/GenBank/DDBJ whole genome shotgun (WGS) entry which is preliminary data.</text>
</comment>
<protein>
    <recommendedName>
        <fullName evidence="7">Gas vesicle protein K</fullName>
    </recommendedName>
</protein>
<organism evidence="5 6">
    <name type="scientific">Conexibacter arvalis</name>
    <dbReference type="NCBI Taxonomy" id="912552"/>
    <lineage>
        <taxon>Bacteria</taxon>
        <taxon>Bacillati</taxon>
        <taxon>Actinomycetota</taxon>
        <taxon>Thermoleophilia</taxon>
        <taxon>Solirubrobacterales</taxon>
        <taxon>Conexibacteraceae</taxon>
        <taxon>Conexibacter</taxon>
    </lineage>
</organism>
<evidence type="ECO:0000313" key="5">
    <source>
        <dbReference type="EMBL" id="MBB4662242.1"/>
    </source>
</evidence>
<gene>
    <name evidence="5" type="ORF">BDZ31_001828</name>
</gene>
<keyword evidence="6" id="KW-1185">Reference proteome</keyword>
<dbReference type="EMBL" id="JACHNU010000002">
    <property type="protein sequence ID" value="MBB4662242.1"/>
    <property type="molecule type" value="Genomic_DNA"/>
</dbReference>
<dbReference type="Pfam" id="PF05121">
    <property type="entry name" value="GvpK"/>
    <property type="match status" value="1"/>
</dbReference>
<sequence>MSSERRRPAAEGEVERPTAERDVERPAAEGEVERPTAERDVERPAAEGERQRPAAQREVALVDVLDRALGTGVVVNGDAALSLADIDLVEIGLRLVVGSVPALRPSAAEQEAETGGAPETGAKGGAPTAAAPGGPAAAPTAGASPRTAPVSPAPADALPRRATPPPHAPAAAAPEPRAPERALPARAARPARAHEPEDGPPTEPVARVRPTRLDADEDDLARGLGQLVLTIVELLRQLMERQAIRRVEAGGLDEDEVERLGRALLALERQMDELKETFGLTDEDLNLDLGPLGRLL</sequence>
<keyword evidence="1" id="KW-0304">Gas vesicle</keyword>
<comment type="similarity">
    <text evidence="3">Belongs to the gas vesicle GvpK family.</text>
</comment>